<proteinExistence type="predicted"/>
<evidence type="ECO:0000313" key="1">
    <source>
        <dbReference type="EMBL" id="MFA1543010.1"/>
    </source>
</evidence>
<name>A0ABV4QKZ0_9ACTN</name>
<organism evidence="1 2">
    <name type="scientific">Actinomadura monticuli</name>
    <dbReference type="NCBI Taxonomy" id="3097367"/>
    <lineage>
        <taxon>Bacteria</taxon>
        <taxon>Bacillati</taxon>
        <taxon>Actinomycetota</taxon>
        <taxon>Actinomycetes</taxon>
        <taxon>Streptosporangiales</taxon>
        <taxon>Thermomonosporaceae</taxon>
        <taxon>Actinomadura</taxon>
    </lineage>
</organism>
<keyword evidence="2" id="KW-1185">Reference proteome</keyword>
<gene>
    <name evidence="1" type="ORF">SM611_29105</name>
</gene>
<comment type="caution">
    <text evidence="1">The sequence shown here is derived from an EMBL/GenBank/DDBJ whole genome shotgun (WGS) entry which is preliminary data.</text>
</comment>
<dbReference type="Proteomes" id="UP001569963">
    <property type="component" value="Unassembled WGS sequence"/>
</dbReference>
<protein>
    <submittedName>
        <fullName evidence="1">Uncharacterized protein</fullName>
    </submittedName>
</protein>
<accession>A0ABV4QKZ0</accession>
<reference evidence="1 2" key="1">
    <citation type="submission" date="2023-11" db="EMBL/GenBank/DDBJ databases">
        <title>Actinomadura monticuli sp. nov., isolated from volcanic ash.</title>
        <authorList>
            <person name="Lee S.D."/>
            <person name="Yang H."/>
            <person name="Kim I.S."/>
        </authorList>
    </citation>
    <scope>NUCLEOTIDE SEQUENCE [LARGE SCALE GENOMIC DNA]</scope>
    <source>
        <strain evidence="1 2">DLS-62</strain>
    </source>
</reference>
<dbReference type="RefSeq" id="WP_371953508.1">
    <property type="nucleotide sequence ID" value="NZ_JAXCEI010000015.1"/>
</dbReference>
<evidence type="ECO:0000313" key="2">
    <source>
        <dbReference type="Proteomes" id="UP001569963"/>
    </source>
</evidence>
<dbReference type="EMBL" id="JAXCEI010000015">
    <property type="protein sequence ID" value="MFA1543010.1"/>
    <property type="molecule type" value="Genomic_DNA"/>
</dbReference>
<sequence length="177" mass="17934">MALVLLVLGAGLPLLDTALGSAGKPLAAGTVLSVGVRRDGVRPVTFTVPSAGWVLDRARSSLTSNVELANSGVGLSVSVVVPLGPLDARRLWNGLGRIVAVGGRSRLHAQPVPITTAHGLTGLTGRLAGRERAGMATVFARDTLGATVTAAGPPGAYQRLSSEVEAMVRTITISAPS</sequence>